<evidence type="ECO:0000256" key="8">
    <source>
        <dbReference type="HAMAP-Rule" id="MF_00692"/>
    </source>
</evidence>
<comment type="cofactor">
    <cofactor evidence="8">
        <name>Mg(2+)</name>
        <dbReference type="ChEBI" id="CHEBI:18420"/>
    </cofactor>
    <cofactor evidence="8">
        <name>Mn(2+)</name>
        <dbReference type="ChEBI" id="CHEBI:29035"/>
    </cofactor>
</comment>
<dbReference type="PANTHER" id="PTHR32057:SF14">
    <property type="entry name" value="PROTEIN ADENYLYLTRANSFERASE SELO, MITOCHONDRIAL"/>
    <property type="match status" value="1"/>
</dbReference>
<evidence type="ECO:0000256" key="1">
    <source>
        <dbReference type="ARBA" id="ARBA00009747"/>
    </source>
</evidence>
<feature type="binding site" evidence="8">
    <location>
        <position position="177"/>
    </location>
    <ligand>
        <name>ATP</name>
        <dbReference type="ChEBI" id="CHEBI:30616"/>
    </ligand>
</feature>
<protein>
    <recommendedName>
        <fullName evidence="8">Protein nucleotidyltransferase YdiU</fullName>
        <ecNumber evidence="8">2.7.7.-</ecNumber>
    </recommendedName>
    <alternativeName>
        <fullName evidence="8">Protein adenylyltransferase YdiU</fullName>
        <ecNumber evidence="8">2.7.7.108</ecNumber>
    </alternativeName>
    <alternativeName>
        <fullName evidence="8">Protein uridylyltransferase YdiU</fullName>
        <ecNumber evidence="8">2.7.7.-</ecNumber>
    </alternativeName>
</protein>
<comment type="catalytic activity">
    <reaction evidence="8">
        <text>L-histidyl-[protein] + UTP = N(tele)-(5'-uridylyl)-L-histidyl-[protein] + diphosphate</text>
        <dbReference type="Rhea" id="RHEA:83891"/>
        <dbReference type="Rhea" id="RHEA-COMP:9745"/>
        <dbReference type="Rhea" id="RHEA-COMP:20239"/>
        <dbReference type="ChEBI" id="CHEBI:29979"/>
        <dbReference type="ChEBI" id="CHEBI:33019"/>
        <dbReference type="ChEBI" id="CHEBI:46398"/>
        <dbReference type="ChEBI" id="CHEBI:233474"/>
    </reaction>
</comment>
<dbReference type="EC" id="2.7.7.-" evidence="8"/>
<keyword evidence="2 8" id="KW-0808">Transferase</keyword>
<dbReference type="HAMAP" id="MF_00692">
    <property type="entry name" value="SelO"/>
    <property type="match status" value="1"/>
</dbReference>
<dbReference type="GO" id="GO:0070733">
    <property type="term" value="F:AMPylase activity"/>
    <property type="evidence" value="ECO:0007669"/>
    <property type="project" value="UniProtKB-EC"/>
</dbReference>
<feature type="binding site" evidence="8">
    <location>
        <position position="107"/>
    </location>
    <ligand>
        <name>ATP</name>
        <dbReference type="ChEBI" id="CHEBI:30616"/>
    </ligand>
</feature>
<feature type="binding site" evidence="8">
    <location>
        <position position="119"/>
    </location>
    <ligand>
        <name>ATP</name>
        <dbReference type="ChEBI" id="CHEBI:30616"/>
    </ligand>
</feature>
<keyword evidence="10" id="KW-1185">Reference proteome</keyword>
<dbReference type="Pfam" id="PF02696">
    <property type="entry name" value="SelO"/>
    <property type="match status" value="1"/>
</dbReference>
<feature type="binding site" evidence="8">
    <location>
        <position position="170"/>
    </location>
    <ligand>
        <name>ATP</name>
        <dbReference type="ChEBI" id="CHEBI:30616"/>
    </ligand>
</feature>
<keyword evidence="6 8" id="KW-0067">ATP-binding</keyword>
<dbReference type="GO" id="GO:0030145">
    <property type="term" value="F:manganese ion binding"/>
    <property type="evidence" value="ECO:0007669"/>
    <property type="project" value="UniProtKB-UniRule"/>
</dbReference>
<organism evidence="9 10">
    <name type="scientific">Paraglaciecola mesophila</name>
    <dbReference type="NCBI Taxonomy" id="197222"/>
    <lineage>
        <taxon>Bacteria</taxon>
        <taxon>Pseudomonadati</taxon>
        <taxon>Pseudomonadota</taxon>
        <taxon>Gammaproteobacteria</taxon>
        <taxon>Alteromonadales</taxon>
        <taxon>Alteromonadaceae</taxon>
        <taxon>Paraglaciecola</taxon>
    </lineage>
</organism>
<dbReference type="GO" id="GO:0000287">
    <property type="term" value="F:magnesium ion binding"/>
    <property type="evidence" value="ECO:0007669"/>
    <property type="project" value="UniProtKB-UniRule"/>
</dbReference>
<comment type="catalytic activity">
    <reaction evidence="8">
        <text>L-tyrosyl-[protein] + ATP = O-(5'-adenylyl)-L-tyrosyl-[protein] + diphosphate</text>
        <dbReference type="Rhea" id="RHEA:54288"/>
        <dbReference type="Rhea" id="RHEA-COMP:10136"/>
        <dbReference type="Rhea" id="RHEA-COMP:13846"/>
        <dbReference type="ChEBI" id="CHEBI:30616"/>
        <dbReference type="ChEBI" id="CHEBI:33019"/>
        <dbReference type="ChEBI" id="CHEBI:46858"/>
        <dbReference type="ChEBI" id="CHEBI:83624"/>
        <dbReference type="EC" id="2.7.7.108"/>
    </reaction>
</comment>
<evidence type="ECO:0000256" key="6">
    <source>
        <dbReference type="ARBA" id="ARBA00022840"/>
    </source>
</evidence>
<keyword evidence="7 8" id="KW-0460">Magnesium</keyword>
<evidence type="ECO:0000256" key="2">
    <source>
        <dbReference type="ARBA" id="ARBA00022679"/>
    </source>
</evidence>
<comment type="function">
    <text evidence="8">Nucleotidyltransferase involved in the post-translational modification of proteins. It can catalyze the addition of adenosine monophosphate (AMP) or uridine monophosphate (UMP) to a protein, resulting in modifications known as AMPylation and UMPylation.</text>
</comment>
<dbReference type="EMBL" id="CP047656">
    <property type="protein sequence ID" value="QHJ12019.1"/>
    <property type="molecule type" value="Genomic_DNA"/>
</dbReference>
<dbReference type="Proteomes" id="UP000464524">
    <property type="component" value="Chromosome"/>
</dbReference>
<evidence type="ECO:0000256" key="3">
    <source>
        <dbReference type="ARBA" id="ARBA00022695"/>
    </source>
</evidence>
<proteinExistence type="inferred from homology"/>
<dbReference type="AlphaFoldDB" id="A0A857JIZ1"/>
<accession>A0A857JIZ1</accession>
<sequence>MNLDHSYATQLGDLGAVTKPLSVANPQLIEVNHTLRAALQLPASWFTQSSIMSMLFGNSSSLTKHSFAQKYGGHQFGGWNPDLGDGRGLLLGEAKDQQGNPWDLHLKGAGPTPYSRFADGRAVLRSTLREYLASEALHHMGIPTSRALCLITSDELVYREKQEKAAMMIRVSQSHIRFGHFEYFYHNGELDKLEKLFDYCFERHFSECLQAESPHLAMLEKIVTDTASLIAKWQAFGFNHGVMNTDNMSIHGITFDYGPYAFLDDFDPKFVCNHSDHQGRYAFEQQPGIGLWNLNALAHAFTPYLSIEQIKSALSQYEPRLMAEFSQLMRQKLGLYENNHTTAELVNRWLDLVSQDKRDYHISFRLLCDIDEQGAHPKLVDHFIQREAAQAWLTQYQQVIRAQGTNKQERQTQMRKVNPEYVLRNYQAQLAIDAAEQGDFTHFRTLLQVLQQPFESKPEYGEFAKPPPNWGKHMEISCSS</sequence>
<dbReference type="OrthoDB" id="9776281at2"/>
<comment type="similarity">
    <text evidence="1 8">Belongs to the SELO family.</text>
</comment>
<dbReference type="GO" id="GO:0005524">
    <property type="term" value="F:ATP binding"/>
    <property type="evidence" value="ECO:0007669"/>
    <property type="project" value="UniProtKB-UniRule"/>
</dbReference>
<keyword evidence="3 8" id="KW-0548">Nucleotidyltransferase</keyword>
<dbReference type="RefSeq" id="WP_160179888.1">
    <property type="nucleotide sequence ID" value="NZ_CP047656.1"/>
</dbReference>
<comment type="catalytic activity">
    <reaction evidence="8">
        <text>L-seryl-[protein] + UTP = O-(5'-uridylyl)-L-seryl-[protein] + diphosphate</text>
        <dbReference type="Rhea" id="RHEA:64604"/>
        <dbReference type="Rhea" id="RHEA-COMP:9863"/>
        <dbReference type="Rhea" id="RHEA-COMP:16635"/>
        <dbReference type="ChEBI" id="CHEBI:29999"/>
        <dbReference type="ChEBI" id="CHEBI:33019"/>
        <dbReference type="ChEBI" id="CHEBI:46398"/>
        <dbReference type="ChEBI" id="CHEBI:156051"/>
    </reaction>
</comment>
<evidence type="ECO:0000256" key="5">
    <source>
        <dbReference type="ARBA" id="ARBA00022741"/>
    </source>
</evidence>
<feature type="binding site" evidence="8">
    <location>
        <position position="256"/>
    </location>
    <ligand>
        <name>ATP</name>
        <dbReference type="ChEBI" id="CHEBI:30616"/>
    </ligand>
</feature>
<feature type="binding site" evidence="8">
    <location>
        <position position="247"/>
    </location>
    <ligand>
        <name>Mg(2+)</name>
        <dbReference type="ChEBI" id="CHEBI:18420"/>
    </ligand>
</feature>
<dbReference type="NCBIfam" id="NF000658">
    <property type="entry name" value="PRK00029.1"/>
    <property type="match status" value="1"/>
</dbReference>
<dbReference type="KEGG" id="pmes:FX988_02261"/>
<feature type="binding site" evidence="8">
    <location>
        <position position="120"/>
    </location>
    <ligand>
        <name>ATP</name>
        <dbReference type="ChEBI" id="CHEBI:30616"/>
    </ligand>
</feature>
<feature type="active site" description="Proton acceptor" evidence="8">
    <location>
        <position position="246"/>
    </location>
</feature>
<keyword evidence="8" id="KW-0464">Manganese</keyword>
<comment type="catalytic activity">
    <reaction evidence="8">
        <text>L-tyrosyl-[protein] + UTP = O-(5'-uridylyl)-L-tyrosyl-[protein] + diphosphate</text>
        <dbReference type="Rhea" id="RHEA:83887"/>
        <dbReference type="Rhea" id="RHEA-COMP:10136"/>
        <dbReference type="Rhea" id="RHEA-COMP:20238"/>
        <dbReference type="ChEBI" id="CHEBI:33019"/>
        <dbReference type="ChEBI" id="CHEBI:46398"/>
        <dbReference type="ChEBI" id="CHEBI:46858"/>
        <dbReference type="ChEBI" id="CHEBI:90602"/>
    </reaction>
</comment>
<reference evidence="9 10" key="1">
    <citation type="submission" date="2019-12" db="EMBL/GenBank/DDBJ databases">
        <title>Genome sequencing and assembly of endphytes of Porphyra tenera.</title>
        <authorList>
            <person name="Park J.M."/>
            <person name="Shin R."/>
            <person name="Jo S.H."/>
        </authorList>
    </citation>
    <scope>NUCLEOTIDE SEQUENCE [LARGE SCALE GENOMIC DNA]</scope>
    <source>
        <strain evidence="9 10">GPM4</strain>
    </source>
</reference>
<keyword evidence="5 8" id="KW-0547">Nucleotide-binding</keyword>
<evidence type="ECO:0000313" key="9">
    <source>
        <dbReference type="EMBL" id="QHJ12019.1"/>
    </source>
</evidence>
<gene>
    <name evidence="8" type="primary">ydiU</name>
    <name evidence="8" type="synonym">selO</name>
    <name evidence="9" type="ORF">FX988_02261</name>
</gene>
<feature type="binding site" evidence="8">
    <location>
        <position position="87"/>
    </location>
    <ligand>
        <name>ATP</name>
        <dbReference type="ChEBI" id="CHEBI:30616"/>
    </ligand>
</feature>
<dbReference type="EC" id="2.7.7.108" evidence="8"/>
<feature type="binding site" evidence="8">
    <location>
        <position position="84"/>
    </location>
    <ligand>
        <name>ATP</name>
        <dbReference type="ChEBI" id="CHEBI:30616"/>
    </ligand>
</feature>
<evidence type="ECO:0000256" key="7">
    <source>
        <dbReference type="ARBA" id="ARBA00022842"/>
    </source>
</evidence>
<feature type="binding site" evidence="8">
    <location>
        <position position="86"/>
    </location>
    <ligand>
        <name>ATP</name>
        <dbReference type="ChEBI" id="CHEBI:30616"/>
    </ligand>
</feature>
<comment type="catalytic activity">
    <reaction evidence="8">
        <text>L-threonyl-[protein] + ATP = 3-O-(5'-adenylyl)-L-threonyl-[protein] + diphosphate</text>
        <dbReference type="Rhea" id="RHEA:54292"/>
        <dbReference type="Rhea" id="RHEA-COMP:11060"/>
        <dbReference type="Rhea" id="RHEA-COMP:13847"/>
        <dbReference type="ChEBI" id="CHEBI:30013"/>
        <dbReference type="ChEBI" id="CHEBI:30616"/>
        <dbReference type="ChEBI" id="CHEBI:33019"/>
        <dbReference type="ChEBI" id="CHEBI:138113"/>
        <dbReference type="EC" id="2.7.7.108"/>
    </reaction>
</comment>
<name>A0A857JIZ1_9ALTE</name>
<keyword evidence="4 8" id="KW-0479">Metal-binding</keyword>
<comment type="catalytic activity">
    <reaction evidence="8">
        <text>L-seryl-[protein] + ATP = 3-O-(5'-adenylyl)-L-seryl-[protein] + diphosphate</text>
        <dbReference type="Rhea" id="RHEA:58120"/>
        <dbReference type="Rhea" id="RHEA-COMP:9863"/>
        <dbReference type="Rhea" id="RHEA-COMP:15073"/>
        <dbReference type="ChEBI" id="CHEBI:29999"/>
        <dbReference type="ChEBI" id="CHEBI:30616"/>
        <dbReference type="ChEBI" id="CHEBI:33019"/>
        <dbReference type="ChEBI" id="CHEBI:142516"/>
        <dbReference type="EC" id="2.7.7.108"/>
    </reaction>
</comment>
<dbReference type="InterPro" id="IPR003846">
    <property type="entry name" value="SelO"/>
</dbReference>
<evidence type="ECO:0000313" key="10">
    <source>
        <dbReference type="Proteomes" id="UP000464524"/>
    </source>
</evidence>
<dbReference type="PANTHER" id="PTHR32057">
    <property type="entry name" value="PROTEIN ADENYLYLTRANSFERASE SELO, MITOCHONDRIAL"/>
    <property type="match status" value="1"/>
</dbReference>
<feature type="binding site" evidence="8">
    <location>
        <position position="256"/>
    </location>
    <ligand>
        <name>Mg(2+)</name>
        <dbReference type="ChEBI" id="CHEBI:18420"/>
    </ligand>
</feature>
<evidence type="ECO:0000256" key="4">
    <source>
        <dbReference type="ARBA" id="ARBA00022723"/>
    </source>
</evidence>